<comment type="cofactor">
    <cofactor evidence="1">
        <name>(6R)-5,10-methylene-5,6,7,8-tetrahydrofolate</name>
        <dbReference type="ChEBI" id="CHEBI:15636"/>
    </cofactor>
</comment>
<dbReference type="PROSITE" id="PS51645">
    <property type="entry name" value="PHR_CRY_ALPHA_BETA"/>
    <property type="match status" value="1"/>
</dbReference>
<sequence>MAIKHLVWLRNDLRWLDNPALYYAALEGNIRVLVTATPTQWKKHHESKAKIGLRAGLIRRLFAKLADSGISAELITVDTFDDLPDALERYCLSHGVEHIWFNQDIPIDEQQRDQGVSQQLRGKGIESHPQSVDLIVPNAVLSQQGTPFKVFTPFFKRWLSLLSMQDWQPLPEPAPQGEALDFIEPEIHWEQTYRDDLWIPDQEIAKQKLWHFCHTKEADYQAKRDYPMEPGTSTLSPYLALGALGPRECLFAIQYVCEQTDRRWQDSIWLKELAWRDFYRQLMGHFSFLAMGKPFKNETDFIRWNQDEALFEAWTQGNTGFPIVDAAMRQLNQTGWMHNRLRMVSASFLSKLIFADWRKGEAYFMSKLVDGEFSANNGGWQWSASTGCDAAPYFRVFNPTRQSETYDANGDFIRRFVPELKTLDAKSIHNPSPTQRIECGYPSPILDYKAARLAAIQAFADLKEIKEHK</sequence>
<dbReference type="Gene3D" id="3.40.50.620">
    <property type="entry name" value="HUPs"/>
    <property type="match status" value="1"/>
</dbReference>
<name>A0ABU9G254_9GAMM</name>
<dbReference type="PROSITE" id="PS00394">
    <property type="entry name" value="DNA_PHOTOLYASES_1_1"/>
    <property type="match status" value="1"/>
</dbReference>
<dbReference type="InterPro" id="IPR005101">
    <property type="entry name" value="Cryptochr/Photolyase_FAD-bd"/>
</dbReference>
<dbReference type="PANTHER" id="PTHR11455">
    <property type="entry name" value="CRYPTOCHROME"/>
    <property type="match status" value="1"/>
</dbReference>
<evidence type="ECO:0000256" key="4">
    <source>
        <dbReference type="ARBA" id="ARBA00022630"/>
    </source>
</evidence>
<dbReference type="InterPro" id="IPR036134">
    <property type="entry name" value="Crypto/Photolyase_FAD-like_sf"/>
</dbReference>
<evidence type="ECO:0000256" key="1">
    <source>
        <dbReference type="ARBA" id="ARBA00001932"/>
    </source>
</evidence>
<dbReference type="SUPFAM" id="SSF48173">
    <property type="entry name" value="Cryptochrome/photolyase FAD-binding domain"/>
    <property type="match status" value="1"/>
</dbReference>
<dbReference type="Proteomes" id="UP001379949">
    <property type="component" value="Unassembled WGS sequence"/>
</dbReference>
<dbReference type="RefSeq" id="WP_341566116.1">
    <property type="nucleotide sequence ID" value="NZ_JBAKAR010000001.1"/>
</dbReference>
<dbReference type="InterPro" id="IPR018394">
    <property type="entry name" value="DNA_photolyase_1_CS_C"/>
</dbReference>
<dbReference type="InterPro" id="IPR014729">
    <property type="entry name" value="Rossmann-like_a/b/a_fold"/>
</dbReference>
<protein>
    <submittedName>
        <fullName evidence="9">FAD-binding domain-containing protein</fullName>
    </submittedName>
</protein>
<comment type="similarity">
    <text evidence="3">Belongs to the DNA photolyase class-1 family.</text>
</comment>
<proteinExistence type="inferred from homology"/>
<reference evidence="9 10" key="1">
    <citation type="submission" date="2024-02" db="EMBL/GenBank/DDBJ databases">
        <title>Bacteria isolated from the canopy kelp, Nereocystis luetkeana.</title>
        <authorList>
            <person name="Pfister C.A."/>
            <person name="Younker I.T."/>
            <person name="Light S.H."/>
        </authorList>
    </citation>
    <scope>NUCLEOTIDE SEQUENCE [LARGE SCALE GENOMIC DNA]</scope>
    <source>
        <strain evidence="9 10">TI.4.07</strain>
    </source>
</reference>
<comment type="similarity">
    <text evidence="7">Belongs to the DNA photolyase family.</text>
</comment>
<comment type="cofactor">
    <cofactor evidence="2">
        <name>FAD</name>
        <dbReference type="ChEBI" id="CHEBI:57692"/>
    </cofactor>
</comment>
<dbReference type="InterPro" id="IPR002081">
    <property type="entry name" value="Cryptochrome/DNA_photolyase_1"/>
</dbReference>
<keyword evidence="4 7" id="KW-0285">Flavoprotein</keyword>
<dbReference type="Gene3D" id="1.25.40.80">
    <property type="match status" value="1"/>
</dbReference>
<dbReference type="InterPro" id="IPR006050">
    <property type="entry name" value="DNA_photolyase_N"/>
</dbReference>
<keyword evidence="5 7" id="KW-0274">FAD</keyword>
<organism evidence="9 10">
    <name type="scientific">Marinomonas arenicola</name>
    <dbReference type="NCBI Taxonomy" id="569601"/>
    <lineage>
        <taxon>Bacteria</taxon>
        <taxon>Pseudomonadati</taxon>
        <taxon>Pseudomonadota</taxon>
        <taxon>Gammaproteobacteria</taxon>
        <taxon>Oceanospirillales</taxon>
        <taxon>Oceanospirillaceae</taxon>
        <taxon>Marinomonas</taxon>
    </lineage>
</organism>
<keyword evidence="6 7" id="KW-0157">Chromophore</keyword>
<dbReference type="Gene3D" id="1.10.579.10">
    <property type="entry name" value="DNA Cyclobutane Dipyrimidine Photolyase, subunit A, domain 3"/>
    <property type="match status" value="1"/>
</dbReference>
<dbReference type="InterPro" id="IPR036155">
    <property type="entry name" value="Crypto/Photolyase_N_sf"/>
</dbReference>
<evidence type="ECO:0000313" key="9">
    <source>
        <dbReference type="EMBL" id="MEL0611833.1"/>
    </source>
</evidence>
<evidence type="ECO:0000256" key="2">
    <source>
        <dbReference type="ARBA" id="ARBA00001974"/>
    </source>
</evidence>
<accession>A0ABU9G254</accession>
<dbReference type="Pfam" id="PF03441">
    <property type="entry name" value="FAD_binding_7"/>
    <property type="match status" value="1"/>
</dbReference>
<evidence type="ECO:0000313" key="10">
    <source>
        <dbReference type="Proteomes" id="UP001379949"/>
    </source>
</evidence>
<dbReference type="SUPFAM" id="SSF52425">
    <property type="entry name" value="Cryptochrome/photolyase, N-terminal domain"/>
    <property type="match status" value="1"/>
</dbReference>
<evidence type="ECO:0000256" key="3">
    <source>
        <dbReference type="ARBA" id="ARBA00005862"/>
    </source>
</evidence>
<feature type="domain" description="Photolyase/cryptochrome alpha/beta" evidence="8">
    <location>
        <begin position="3"/>
        <end position="135"/>
    </location>
</feature>
<dbReference type="EMBL" id="JBAKAR010000001">
    <property type="protein sequence ID" value="MEL0611833.1"/>
    <property type="molecule type" value="Genomic_DNA"/>
</dbReference>
<evidence type="ECO:0000259" key="8">
    <source>
        <dbReference type="PROSITE" id="PS51645"/>
    </source>
</evidence>
<evidence type="ECO:0000256" key="6">
    <source>
        <dbReference type="ARBA" id="ARBA00022991"/>
    </source>
</evidence>
<keyword evidence="10" id="KW-1185">Reference proteome</keyword>
<gene>
    <name evidence="9" type="ORF">V6242_01645</name>
</gene>
<dbReference type="Pfam" id="PF00875">
    <property type="entry name" value="DNA_photolyase"/>
    <property type="match status" value="1"/>
</dbReference>
<evidence type="ECO:0000256" key="7">
    <source>
        <dbReference type="RuleBase" id="RU004182"/>
    </source>
</evidence>
<comment type="caution">
    <text evidence="9">The sequence shown here is derived from an EMBL/GenBank/DDBJ whole genome shotgun (WGS) entry which is preliminary data.</text>
</comment>
<dbReference type="PRINTS" id="PR00147">
    <property type="entry name" value="DNAPHOTLYASE"/>
</dbReference>
<dbReference type="PANTHER" id="PTHR11455:SF9">
    <property type="entry name" value="CRYPTOCHROME CIRCADIAN CLOCK 5 ISOFORM X1"/>
    <property type="match status" value="1"/>
</dbReference>
<evidence type="ECO:0000256" key="5">
    <source>
        <dbReference type="ARBA" id="ARBA00022827"/>
    </source>
</evidence>